<feature type="compositionally biased region" description="Basic and acidic residues" evidence="1">
    <location>
        <begin position="108"/>
        <end position="119"/>
    </location>
</feature>
<dbReference type="AlphaFoldDB" id="A0A9N7R1C5"/>
<feature type="non-terminal residue" evidence="3">
    <location>
        <position position="181"/>
    </location>
</feature>
<evidence type="ECO:0000313" key="4">
    <source>
        <dbReference type="Proteomes" id="UP001153555"/>
    </source>
</evidence>
<feature type="transmembrane region" description="Helical" evidence="2">
    <location>
        <begin position="12"/>
        <end position="29"/>
    </location>
</feature>
<keyword evidence="2" id="KW-1133">Transmembrane helix</keyword>
<evidence type="ECO:0000256" key="1">
    <source>
        <dbReference type="SAM" id="MobiDB-lite"/>
    </source>
</evidence>
<name>A0A9N7R1C5_STRHE</name>
<reference evidence="3" key="1">
    <citation type="submission" date="2019-12" db="EMBL/GenBank/DDBJ databases">
        <authorList>
            <person name="Scholes J."/>
        </authorList>
    </citation>
    <scope>NUCLEOTIDE SEQUENCE</scope>
</reference>
<accession>A0A9N7R1C5</accession>
<feature type="region of interest" description="Disordered" evidence="1">
    <location>
        <begin position="108"/>
        <end position="142"/>
    </location>
</feature>
<protein>
    <submittedName>
        <fullName evidence="3">Uncharacterized protein</fullName>
    </submittedName>
</protein>
<dbReference type="EMBL" id="CACSLK010000984">
    <property type="protein sequence ID" value="CAA0806549.1"/>
    <property type="molecule type" value="Genomic_DNA"/>
</dbReference>
<keyword evidence="2" id="KW-0812">Transmembrane</keyword>
<dbReference type="Proteomes" id="UP001153555">
    <property type="component" value="Unassembled WGS sequence"/>
</dbReference>
<evidence type="ECO:0000313" key="3">
    <source>
        <dbReference type="EMBL" id="CAA0806549.1"/>
    </source>
</evidence>
<keyword evidence="4" id="KW-1185">Reference proteome</keyword>
<organism evidence="3 4">
    <name type="scientific">Striga hermonthica</name>
    <name type="common">Purple witchweed</name>
    <name type="synonym">Buchnera hermonthica</name>
    <dbReference type="NCBI Taxonomy" id="68872"/>
    <lineage>
        <taxon>Eukaryota</taxon>
        <taxon>Viridiplantae</taxon>
        <taxon>Streptophyta</taxon>
        <taxon>Embryophyta</taxon>
        <taxon>Tracheophyta</taxon>
        <taxon>Spermatophyta</taxon>
        <taxon>Magnoliopsida</taxon>
        <taxon>eudicotyledons</taxon>
        <taxon>Gunneridae</taxon>
        <taxon>Pentapetalae</taxon>
        <taxon>asterids</taxon>
        <taxon>lamiids</taxon>
        <taxon>Lamiales</taxon>
        <taxon>Orobanchaceae</taxon>
        <taxon>Buchnereae</taxon>
        <taxon>Striga</taxon>
    </lineage>
</organism>
<evidence type="ECO:0000256" key="2">
    <source>
        <dbReference type="SAM" id="Phobius"/>
    </source>
</evidence>
<comment type="caution">
    <text evidence="3">The sequence shown here is derived from an EMBL/GenBank/DDBJ whole genome shotgun (WGS) entry which is preliminary data.</text>
</comment>
<feature type="non-terminal residue" evidence="3">
    <location>
        <position position="1"/>
    </location>
</feature>
<keyword evidence="2" id="KW-0472">Membrane</keyword>
<sequence length="181" mass="21479">FCLLLRGANFVLFWFKFFEFLFEFFLFFSRVLKKKCHLVLGFIFFRIWSNLFSKSQKKEERSMLSNRERVQALEDSLKTVGESQHITNENMGRIELMVHDLAGKLERMTHRPRRSREARSTTVSSSVGTEHKNDRRSQASHHTKLYHITGNTKTNNLTKFQLKIHSEAFLNNKAKYCVKIR</sequence>
<proteinExistence type="predicted"/>
<gene>
    <name evidence="3" type="ORF">SHERM_09438</name>
</gene>